<sequence>MKELVLIIGGIYGTLAVVFGAFGAHALKKKLNNDQLKSFETGVKYQMYHALILVLSGVIFPFLSLSQQIMAWCFIIGILLFSFSIYGLILSDAADQKLKFLGPITPLGGLLLIIGWILFTINSADIALYLNN</sequence>
<dbReference type="Proteomes" id="UP001261624">
    <property type="component" value="Unassembled WGS sequence"/>
</dbReference>
<accession>A0ABU3E2L5</accession>
<feature type="transmembrane region" description="Helical" evidence="6">
    <location>
        <begin position="6"/>
        <end position="27"/>
    </location>
</feature>
<dbReference type="RefSeq" id="WP_311684544.1">
    <property type="nucleotide sequence ID" value="NZ_JAVRHM010000011.1"/>
</dbReference>
<evidence type="ECO:0000256" key="5">
    <source>
        <dbReference type="ARBA" id="ARBA00023136"/>
    </source>
</evidence>
<comment type="caution">
    <text evidence="7">The sequence shown here is derived from an EMBL/GenBank/DDBJ whole genome shotgun (WGS) entry which is preliminary data.</text>
</comment>
<evidence type="ECO:0000256" key="4">
    <source>
        <dbReference type="ARBA" id="ARBA00022989"/>
    </source>
</evidence>
<name>A0ABU3E2L5_9FLAO</name>
<evidence type="ECO:0000256" key="3">
    <source>
        <dbReference type="ARBA" id="ARBA00022692"/>
    </source>
</evidence>
<dbReference type="InterPro" id="IPR006696">
    <property type="entry name" value="DUF423"/>
</dbReference>
<evidence type="ECO:0000256" key="2">
    <source>
        <dbReference type="ARBA" id="ARBA00009694"/>
    </source>
</evidence>
<gene>
    <name evidence="7" type="ORF">RM549_10605</name>
</gene>
<evidence type="ECO:0000256" key="1">
    <source>
        <dbReference type="ARBA" id="ARBA00004141"/>
    </source>
</evidence>
<evidence type="ECO:0000256" key="6">
    <source>
        <dbReference type="SAM" id="Phobius"/>
    </source>
</evidence>
<keyword evidence="5 6" id="KW-0472">Membrane</keyword>
<protein>
    <submittedName>
        <fullName evidence="7">DUF423 domain-containing protein</fullName>
    </submittedName>
</protein>
<comment type="similarity">
    <text evidence="2">Belongs to the UPF0382 family.</text>
</comment>
<dbReference type="PANTHER" id="PTHR43461:SF1">
    <property type="entry name" value="TRANSMEMBRANE PROTEIN 256"/>
    <property type="match status" value="1"/>
</dbReference>
<evidence type="ECO:0000313" key="8">
    <source>
        <dbReference type="Proteomes" id="UP001261624"/>
    </source>
</evidence>
<organism evidence="7 8">
    <name type="scientific">Autumnicola patrickiae</name>
    <dbReference type="NCBI Taxonomy" id="3075591"/>
    <lineage>
        <taxon>Bacteria</taxon>
        <taxon>Pseudomonadati</taxon>
        <taxon>Bacteroidota</taxon>
        <taxon>Flavobacteriia</taxon>
        <taxon>Flavobacteriales</taxon>
        <taxon>Flavobacteriaceae</taxon>
        <taxon>Autumnicola</taxon>
    </lineage>
</organism>
<keyword evidence="4 6" id="KW-1133">Transmembrane helix</keyword>
<dbReference type="Pfam" id="PF04241">
    <property type="entry name" value="DUF423"/>
    <property type="match status" value="1"/>
</dbReference>
<dbReference type="PANTHER" id="PTHR43461">
    <property type="entry name" value="TRANSMEMBRANE PROTEIN 256"/>
    <property type="match status" value="1"/>
</dbReference>
<feature type="transmembrane region" description="Helical" evidence="6">
    <location>
        <begin position="69"/>
        <end position="89"/>
    </location>
</feature>
<reference evidence="7 8" key="1">
    <citation type="submission" date="2023-09" db="EMBL/GenBank/DDBJ databases">
        <authorList>
            <person name="Rey-Velasco X."/>
        </authorList>
    </citation>
    <scope>NUCLEOTIDE SEQUENCE [LARGE SCALE GENOMIC DNA]</scope>
    <source>
        <strain evidence="7 8">F188</strain>
    </source>
</reference>
<feature type="transmembrane region" description="Helical" evidence="6">
    <location>
        <begin position="47"/>
        <end position="63"/>
    </location>
</feature>
<keyword evidence="8" id="KW-1185">Reference proteome</keyword>
<evidence type="ECO:0000313" key="7">
    <source>
        <dbReference type="EMBL" id="MDT0690236.1"/>
    </source>
</evidence>
<dbReference type="EMBL" id="JAVRHM010000011">
    <property type="protein sequence ID" value="MDT0690236.1"/>
    <property type="molecule type" value="Genomic_DNA"/>
</dbReference>
<proteinExistence type="inferred from homology"/>
<feature type="transmembrane region" description="Helical" evidence="6">
    <location>
        <begin position="110"/>
        <end position="130"/>
    </location>
</feature>
<comment type="subcellular location">
    <subcellularLocation>
        <location evidence="1">Membrane</location>
        <topology evidence="1">Multi-pass membrane protein</topology>
    </subcellularLocation>
</comment>
<keyword evidence="3 6" id="KW-0812">Transmembrane</keyword>